<name>A0ABN9QYJ5_9DINO</name>
<keyword evidence="3" id="KW-1185">Reference proteome</keyword>
<feature type="region of interest" description="Disordered" evidence="1">
    <location>
        <begin position="87"/>
        <end position="140"/>
    </location>
</feature>
<evidence type="ECO:0000313" key="3">
    <source>
        <dbReference type="Proteomes" id="UP001189429"/>
    </source>
</evidence>
<sequence length="185" mass="21072">RSGSADLREVALSHVGDKTLEDGPLNEIRMQYRMRRIRWHEQKERDLRNLQVALPLRDIIWARLEAKRLVLEEVTGQDVRDFINYKSPASEQTSAPVPAKTRPGKSTRSRAETARPKEKAPEDLRRGSGDEDPPRQARIHIPSINVVLVVERPRLACTRRNSGDAAAEPEEKALYAPVERQEPTD</sequence>
<feature type="compositionally biased region" description="Basic and acidic residues" evidence="1">
    <location>
        <begin position="109"/>
        <end position="135"/>
    </location>
</feature>
<feature type="compositionally biased region" description="Basic and acidic residues" evidence="1">
    <location>
        <begin position="169"/>
        <end position="185"/>
    </location>
</feature>
<accession>A0ABN9QYJ5</accession>
<feature type="non-terminal residue" evidence="2">
    <location>
        <position position="1"/>
    </location>
</feature>
<dbReference type="EMBL" id="CAUYUJ010004906">
    <property type="protein sequence ID" value="CAK0811481.1"/>
    <property type="molecule type" value="Genomic_DNA"/>
</dbReference>
<dbReference type="Proteomes" id="UP001189429">
    <property type="component" value="Unassembled WGS sequence"/>
</dbReference>
<protein>
    <submittedName>
        <fullName evidence="2">Uncharacterized protein</fullName>
    </submittedName>
</protein>
<reference evidence="2" key="1">
    <citation type="submission" date="2023-10" db="EMBL/GenBank/DDBJ databases">
        <authorList>
            <person name="Chen Y."/>
            <person name="Shah S."/>
            <person name="Dougan E. K."/>
            <person name="Thang M."/>
            <person name="Chan C."/>
        </authorList>
    </citation>
    <scope>NUCLEOTIDE SEQUENCE [LARGE SCALE GENOMIC DNA]</scope>
</reference>
<gene>
    <name evidence="2" type="ORF">PCOR1329_LOCUS16095</name>
</gene>
<feature type="region of interest" description="Disordered" evidence="1">
    <location>
        <begin position="159"/>
        <end position="185"/>
    </location>
</feature>
<proteinExistence type="predicted"/>
<feature type="non-terminal residue" evidence="2">
    <location>
        <position position="185"/>
    </location>
</feature>
<evidence type="ECO:0000256" key="1">
    <source>
        <dbReference type="SAM" id="MobiDB-lite"/>
    </source>
</evidence>
<comment type="caution">
    <text evidence="2">The sequence shown here is derived from an EMBL/GenBank/DDBJ whole genome shotgun (WGS) entry which is preliminary data.</text>
</comment>
<organism evidence="2 3">
    <name type="scientific">Prorocentrum cordatum</name>
    <dbReference type="NCBI Taxonomy" id="2364126"/>
    <lineage>
        <taxon>Eukaryota</taxon>
        <taxon>Sar</taxon>
        <taxon>Alveolata</taxon>
        <taxon>Dinophyceae</taxon>
        <taxon>Prorocentrales</taxon>
        <taxon>Prorocentraceae</taxon>
        <taxon>Prorocentrum</taxon>
    </lineage>
</organism>
<evidence type="ECO:0000313" key="2">
    <source>
        <dbReference type="EMBL" id="CAK0811481.1"/>
    </source>
</evidence>